<proteinExistence type="predicted"/>
<evidence type="ECO:0000313" key="1">
    <source>
        <dbReference type="EMBL" id="KAI0028038.1"/>
    </source>
</evidence>
<sequence>MPVHPPSGALQTALKKQNPSEALCTRVNARLTRPHAVWEPREGFASRIRGPREPNMKKRTLITVADWNAQRWALGMVDDNSLATGTADDWAVLVKTAHVFAGIIFWEVLSTAAYELSVLCGSRKYLRTIWVHLGCRLTALLSFVFFLLLLDSRWMAEHCQASYTTYLALVYLSYSFGIFIMVMRTVAIWRGRKLPVLMSYGIWLAALALNIREVIIARAVYNPAWRGCVPTHTHSFVVNIGGLALANGLLFALMLAGLVRFRDDRPSGLVLFLWREGVICMAVVTVAEVPSLVMLGLGINDIWNVMFFPLWQAALYIPYLYVLRSLPDSCAARSALLVYTAGWLTITPKTTTTHSGTASYLSRPMQFQTRTEAQPPLDVLISISGMGTGDTTLVSVHK</sequence>
<name>A0ACB8Q8X9_9AGAM</name>
<comment type="caution">
    <text evidence="1">The sequence shown here is derived from an EMBL/GenBank/DDBJ whole genome shotgun (WGS) entry which is preliminary data.</text>
</comment>
<dbReference type="EMBL" id="MU273801">
    <property type="protein sequence ID" value="KAI0028038.1"/>
    <property type="molecule type" value="Genomic_DNA"/>
</dbReference>
<organism evidence="1 2">
    <name type="scientific">Vararia minispora EC-137</name>
    <dbReference type="NCBI Taxonomy" id="1314806"/>
    <lineage>
        <taxon>Eukaryota</taxon>
        <taxon>Fungi</taxon>
        <taxon>Dikarya</taxon>
        <taxon>Basidiomycota</taxon>
        <taxon>Agaricomycotina</taxon>
        <taxon>Agaricomycetes</taxon>
        <taxon>Russulales</taxon>
        <taxon>Lachnocladiaceae</taxon>
        <taxon>Vararia</taxon>
    </lineage>
</organism>
<protein>
    <submittedName>
        <fullName evidence="1">Uncharacterized protein</fullName>
    </submittedName>
</protein>
<keyword evidence="2" id="KW-1185">Reference proteome</keyword>
<evidence type="ECO:0000313" key="2">
    <source>
        <dbReference type="Proteomes" id="UP000814128"/>
    </source>
</evidence>
<accession>A0ACB8Q8X9</accession>
<dbReference type="Proteomes" id="UP000814128">
    <property type="component" value="Unassembled WGS sequence"/>
</dbReference>
<reference evidence="1" key="1">
    <citation type="submission" date="2021-02" db="EMBL/GenBank/DDBJ databases">
        <authorList>
            <consortium name="DOE Joint Genome Institute"/>
            <person name="Ahrendt S."/>
            <person name="Looney B.P."/>
            <person name="Miyauchi S."/>
            <person name="Morin E."/>
            <person name="Drula E."/>
            <person name="Courty P.E."/>
            <person name="Chicoki N."/>
            <person name="Fauchery L."/>
            <person name="Kohler A."/>
            <person name="Kuo A."/>
            <person name="Labutti K."/>
            <person name="Pangilinan J."/>
            <person name="Lipzen A."/>
            <person name="Riley R."/>
            <person name="Andreopoulos W."/>
            <person name="He G."/>
            <person name="Johnson J."/>
            <person name="Barry K.W."/>
            <person name="Grigoriev I.V."/>
            <person name="Nagy L."/>
            <person name="Hibbett D."/>
            <person name="Henrissat B."/>
            <person name="Matheny P.B."/>
            <person name="Labbe J."/>
            <person name="Martin F."/>
        </authorList>
    </citation>
    <scope>NUCLEOTIDE SEQUENCE</scope>
    <source>
        <strain evidence="1">EC-137</strain>
    </source>
</reference>
<reference evidence="1" key="2">
    <citation type="journal article" date="2022" name="New Phytol.">
        <title>Evolutionary transition to the ectomycorrhizal habit in the genomes of a hyperdiverse lineage of mushroom-forming fungi.</title>
        <authorList>
            <person name="Looney B."/>
            <person name="Miyauchi S."/>
            <person name="Morin E."/>
            <person name="Drula E."/>
            <person name="Courty P.E."/>
            <person name="Kohler A."/>
            <person name="Kuo A."/>
            <person name="LaButti K."/>
            <person name="Pangilinan J."/>
            <person name="Lipzen A."/>
            <person name="Riley R."/>
            <person name="Andreopoulos W."/>
            <person name="He G."/>
            <person name="Johnson J."/>
            <person name="Nolan M."/>
            <person name="Tritt A."/>
            <person name="Barry K.W."/>
            <person name="Grigoriev I.V."/>
            <person name="Nagy L.G."/>
            <person name="Hibbett D."/>
            <person name="Henrissat B."/>
            <person name="Matheny P.B."/>
            <person name="Labbe J."/>
            <person name="Martin F.M."/>
        </authorList>
    </citation>
    <scope>NUCLEOTIDE SEQUENCE</scope>
    <source>
        <strain evidence="1">EC-137</strain>
    </source>
</reference>
<gene>
    <name evidence="1" type="ORF">K488DRAFT_90160</name>
</gene>